<accession>A0A3S2YS53</accession>
<protein>
    <submittedName>
        <fullName evidence="6">Metallophosphoesterase</fullName>
    </submittedName>
</protein>
<dbReference type="GO" id="GO:0046872">
    <property type="term" value="F:metal ion binding"/>
    <property type="evidence" value="ECO:0007669"/>
    <property type="project" value="UniProtKB-KW"/>
</dbReference>
<keyword evidence="7" id="KW-1185">Reference proteome</keyword>
<dbReference type="InterPro" id="IPR029052">
    <property type="entry name" value="Metallo-depent_PP-like"/>
</dbReference>
<organism evidence="6 7">
    <name type="scientific">Methylobacterium oryzihabitans</name>
    <dbReference type="NCBI Taxonomy" id="2499852"/>
    <lineage>
        <taxon>Bacteria</taxon>
        <taxon>Pseudomonadati</taxon>
        <taxon>Pseudomonadota</taxon>
        <taxon>Alphaproteobacteria</taxon>
        <taxon>Hyphomicrobiales</taxon>
        <taxon>Methylobacteriaceae</taxon>
        <taxon>Methylobacterium</taxon>
    </lineage>
</organism>
<dbReference type="AlphaFoldDB" id="A0A3S2YS53"/>
<evidence type="ECO:0000313" key="6">
    <source>
        <dbReference type="EMBL" id="RVU17850.1"/>
    </source>
</evidence>
<evidence type="ECO:0000256" key="2">
    <source>
        <dbReference type="ARBA" id="ARBA00022801"/>
    </source>
</evidence>
<evidence type="ECO:0000256" key="4">
    <source>
        <dbReference type="ARBA" id="ARBA00025742"/>
    </source>
</evidence>
<keyword evidence="1" id="KW-0479">Metal-binding</keyword>
<dbReference type="OrthoDB" id="9816081at2"/>
<evidence type="ECO:0000256" key="3">
    <source>
        <dbReference type="ARBA" id="ARBA00023004"/>
    </source>
</evidence>
<proteinExistence type="inferred from homology"/>
<dbReference type="GO" id="GO:0016787">
    <property type="term" value="F:hydrolase activity"/>
    <property type="evidence" value="ECO:0007669"/>
    <property type="project" value="UniProtKB-KW"/>
</dbReference>
<evidence type="ECO:0000313" key="7">
    <source>
        <dbReference type="Proteomes" id="UP000286997"/>
    </source>
</evidence>
<dbReference type="Proteomes" id="UP000286997">
    <property type="component" value="Unassembled WGS sequence"/>
</dbReference>
<sequence>MTANPPGEGDPFVLLHVGDLHLTTPEAASARDLDAILARIAGLPRAAFDFAYLPGDIAEDGTQAQYAILRAALARHPDLPVRLIPGDHDRQHGTIAAFDALFAEIAGSPRGGGHRAVPHRLPRPEVEKEVRHFCYAETVAGVRCLFVDMVSPGYGRKGVGLDFRIGAPQMAWLAGEIAEAAAGDRPCAVFLHAYPDDLRPPQERLDLAGLLWDGRVRLVEMGHTHYNELAHDGRTLYAAARSVGQNEDGSVGYAVAAIDGPVTSWRFRPLDRTAPFVLVTSPADRRLATRPSTEAAAGLVRDAQGRIRVRALVLSDREPALCRCRADHGPWTAMTRVSARIFEGRLPWPAGSRVLRVEAADPRWPGHGPDFVDADAIEPPAAAGDAPAIPERPGSDTFRIGVWPGKGVRGDQLGPNRAGRQW</sequence>
<reference evidence="6 7" key="1">
    <citation type="submission" date="2019-01" db="EMBL/GenBank/DDBJ databases">
        <authorList>
            <person name="Chen W.-M."/>
        </authorList>
    </citation>
    <scope>NUCLEOTIDE SEQUENCE [LARGE SCALE GENOMIC DNA]</scope>
    <source>
        <strain evidence="6 7">TER-1</strain>
    </source>
</reference>
<evidence type="ECO:0000259" key="5">
    <source>
        <dbReference type="Pfam" id="PF00149"/>
    </source>
</evidence>
<evidence type="ECO:0000256" key="1">
    <source>
        <dbReference type="ARBA" id="ARBA00022723"/>
    </source>
</evidence>
<name>A0A3S2YS53_9HYPH</name>
<keyword evidence="3" id="KW-0408">Iron</keyword>
<gene>
    <name evidence="6" type="ORF">EOE48_13315</name>
</gene>
<dbReference type="EMBL" id="SACP01000011">
    <property type="protein sequence ID" value="RVU17850.1"/>
    <property type="molecule type" value="Genomic_DNA"/>
</dbReference>
<dbReference type="Pfam" id="PF00149">
    <property type="entry name" value="Metallophos"/>
    <property type="match status" value="1"/>
</dbReference>
<dbReference type="InterPro" id="IPR050884">
    <property type="entry name" value="CNP_phosphodiesterase-III"/>
</dbReference>
<keyword evidence="2" id="KW-0378">Hydrolase</keyword>
<comment type="similarity">
    <text evidence="4">Belongs to the cyclic nucleotide phosphodiesterase class-III family.</text>
</comment>
<dbReference type="Gene3D" id="3.60.21.10">
    <property type="match status" value="1"/>
</dbReference>
<comment type="caution">
    <text evidence="6">The sequence shown here is derived from an EMBL/GenBank/DDBJ whole genome shotgun (WGS) entry which is preliminary data.</text>
</comment>
<dbReference type="PANTHER" id="PTHR42988:SF2">
    <property type="entry name" value="CYCLIC NUCLEOTIDE PHOSPHODIESTERASE CBUA0032-RELATED"/>
    <property type="match status" value="1"/>
</dbReference>
<feature type="domain" description="Calcineurin-like phosphoesterase" evidence="5">
    <location>
        <begin position="14"/>
        <end position="226"/>
    </location>
</feature>
<dbReference type="PANTHER" id="PTHR42988">
    <property type="entry name" value="PHOSPHOHYDROLASE"/>
    <property type="match status" value="1"/>
</dbReference>
<dbReference type="SUPFAM" id="SSF56300">
    <property type="entry name" value="Metallo-dependent phosphatases"/>
    <property type="match status" value="1"/>
</dbReference>
<dbReference type="RefSeq" id="WP_127729746.1">
    <property type="nucleotide sequence ID" value="NZ_SACP01000011.1"/>
</dbReference>
<dbReference type="InterPro" id="IPR004843">
    <property type="entry name" value="Calcineurin-like_PHP"/>
</dbReference>